<organism evidence="8 9">
    <name type="scientific">Sessilibacter corallicola</name>
    <dbReference type="NCBI Taxonomy" id="2904075"/>
    <lineage>
        <taxon>Bacteria</taxon>
        <taxon>Pseudomonadati</taxon>
        <taxon>Pseudomonadota</taxon>
        <taxon>Gammaproteobacteria</taxon>
        <taxon>Cellvibrionales</taxon>
        <taxon>Cellvibrionaceae</taxon>
        <taxon>Sessilibacter</taxon>
    </lineage>
</organism>
<comment type="similarity">
    <text evidence="1 4 6">Belongs to the aldehyde dehydrogenase family.</text>
</comment>
<evidence type="ECO:0000256" key="6">
    <source>
        <dbReference type="RuleBase" id="RU003345"/>
    </source>
</evidence>
<keyword evidence="2 4" id="KW-0560">Oxidoreductase</keyword>
<sequence>MEGISVMNETKSVENKDSLRATLESLRDSYNQQPYPSYRDRIDLLNTLKASLIRNEKQIYEALKKDYGYRSEFDSLISDVLPTVMGINYAIKNLRRWMKPSKRHSGLMLLPSNVKVHYQPLGVVGVITPWNFPFFLALGPAVQALAAGNRVMIKMSEFTPNANQALRAVLKDLSEHIVICEGESEVGAAFSSLPFDHLVFTGSTAVARHVASAAAKNLTPITLELGGKSPTIIDDTIDMAIAVDAIIVGKSVNSGQICVAPDYVFVPENRKEAFIKTFIQRYSEYHLNSNNQNTQTHIVSKRQYDRLLGFLDDAKQKGANIHSVKPIENDQGRRVYPHLVTEVSQEMKVLQEEIFGSILPVMTYRNIEEVIEYINERPRPLALYIMSSQDLFIENILKNTHSGGVSINDSAMHVMADDAPFGGIGHSGMGQYHGHEGFQTFSKARTVLRSSSWLPKNRIILKHRDFVFRALRTLMLR</sequence>
<reference evidence="8 9" key="1">
    <citation type="submission" date="2024-04" db="EMBL/GenBank/DDBJ databases">
        <title>Draft genome sequence of Sessilibacter corallicola NBRC 116591.</title>
        <authorList>
            <person name="Miyakawa T."/>
            <person name="Kusuya Y."/>
            <person name="Miura T."/>
        </authorList>
    </citation>
    <scope>NUCLEOTIDE SEQUENCE [LARGE SCALE GENOMIC DNA]</scope>
    <source>
        <strain evidence="8 9">KU-00831-HH</strain>
    </source>
</reference>
<name>A0ABQ0AES3_9GAMM</name>
<dbReference type="Gene3D" id="3.40.605.10">
    <property type="entry name" value="Aldehyde Dehydrogenase, Chain A, domain 1"/>
    <property type="match status" value="1"/>
</dbReference>
<evidence type="ECO:0000313" key="8">
    <source>
        <dbReference type="EMBL" id="GAA6170072.1"/>
    </source>
</evidence>
<dbReference type="InterPro" id="IPR015590">
    <property type="entry name" value="Aldehyde_DH_dom"/>
</dbReference>
<gene>
    <name evidence="8" type="ORF">NBRC116591_38840</name>
</gene>
<protein>
    <recommendedName>
        <fullName evidence="4">Aldehyde dehydrogenase</fullName>
    </recommendedName>
</protein>
<evidence type="ECO:0000256" key="5">
    <source>
        <dbReference type="PROSITE-ProRule" id="PRU10007"/>
    </source>
</evidence>
<dbReference type="Gene3D" id="3.40.309.10">
    <property type="entry name" value="Aldehyde Dehydrogenase, Chain A, domain 2"/>
    <property type="match status" value="1"/>
</dbReference>
<dbReference type="SUPFAM" id="SSF53720">
    <property type="entry name" value="ALDH-like"/>
    <property type="match status" value="1"/>
</dbReference>
<evidence type="ECO:0000256" key="4">
    <source>
        <dbReference type="PIRNR" id="PIRNR036492"/>
    </source>
</evidence>
<dbReference type="CDD" id="cd07133">
    <property type="entry name" value="ALDH_CALDH_CalB"/>
    <property type="match status" value="1"/>
</dbReference>
<dbReference type="Proteomes" id="UP001465153">
    <property type="component" value="Unassembled WGS sequence"/>
</dbReference>
<dbReference type="EMBL" id="BAABWN010000018">
    <property type="protein sequence ID" value="GAA6170072.1"/>
    <property type="molecule type" value="Genomic_DNA"/>
</dbReference>
<proteinExistence type="inferred from homology"/>
<dbReference type="InterPro" id="IPR016163">
    <property type="entry name" value="Ald_DH_C"/>
</dbReference>
<dbReference type="InterPro" id="IPR012394">
    <property type="entry name" value="Aldehyde_DH_NAD(P)"/>
</dbReference>
<evidence type="ECO:0000256" key="1">
    <source>
        <dbReference type="ARBA" id="ARBA00009986"/>
    </source>
</evidence>
<dbReference type="InterPro" id="IPR029510">
    <property type="entry name" value="Ald_DH_CS_GLU"/>
</dbReference>
<accession>A0ABQ0AES3</accession>
<comment type="caution">
    <text evidence="8">The sequence shown here is derived from an EMBL/GenBank/DDBJ whole genome shotgun (WGS) entry which is preliminary data.</text>
</comment>
<dbReference type="Pfam" id="PF00171">
    <property type="entry name" value="Aldedh"/>
    <property type="match status" value="1"/>
</dbReference>
<dbReference type="PROSITE" id="PS00687">
    <property type="entry name" value="ALDEHYDE_DEHYDR_GLU"/>
    <property type="match status" value="1"/>
</dbReference>
<dbReference type="InterPro" id="IPR016162">
    <property type="entry name" value="Ald_DH_N"/>
</dbReference>
<feature type="domain" description="Aldehyde dehydrogenase" evidence="7">
    <location>
        <begin position="37"/>
        <end position="447"/>
    </location>
</feature>
<keyword evidence="9" id="KW-1185">Reference proteome</keyword>
<evidence type="ECO:0000259" key="7">
    <source>
        <dbReference type="Pfam" id="PF00171"/>
    </source>
</evidence>
<evidence type="ECO:0000256" key="3">
    <source>
        <dbReference type="ARBA" id="ARBA00023027"/>
    </source>
</evidence>
<dbReference type="PANTHER" id="PTHR43570:SF20">
    <property type="entry name" value="ALDEHYDE DEHYDROGENASE ALDX-RELATED"/>
    <property type="match status" value="1"/>
</dbReference>
<evidence type="ECO:0000256" key="2">
    <source>
        <dbReference type="ARBA" id="ARBA00023002"/>
    </source>
</evidence>
<keyword evidence="3" id="KW-0520">NAD</keyword>
<evidence type="ECO:0000313" key="9">
    <source>
        <dbReference type="Proteomes" id="UP001465153"/>
    </source>
</evidence>
<dbReference type="PIRSF" id="PIRSF036492">
    <property type="entry name" value="ALDH"/>
    <property type="match status" value="1"/>
</dbReference>
<dbReference type="InterPro" id="IPR016161">
    <property type="entry name" value="Ald_DH/histidinol_DH"/>
</dbReference>
<dbReference type="PANTHER" id="PTHR43570">
    <property type="entry name" value="ALDEHYDE DEHYDROGENASE"/>
    <property type="match status" value="1"/>
</dbReference>
<feature type="active site" evidence="5">
    <location>
        <position position="224"/>
    </location>
</feature>